<dbReference type="CDD" id="cd04317">
    <property type="entry name" value="EcAspRS_like_N"/>
    <property type="match status" value="1"/>
</dbReference>
<dbReference type="InterPro" id="IPR047090">
    <property type="entry name" value="AspRS_core"/>
</dbReference>
<gene>
    <name evidence="7" type="primary">aspS</name>
    <name evidence="9" type="ORF">SAMN05216508_101132</name>
</gene>
<dbReference type="InterPro" id="IPR047089">
    <property type="entry name" value="Asp-tRNA-ligase_1_N"/>
</dbReference>
<feature type="binding site" evidence="7">
    <location>
        <position position="452"/>
    </location>
    <ligand>
        <name>L-aspartate</name>
        <dbReference type="ChEBI" id="CHEBI:29991"/>
    </ligand>
</feature>
<dbReference type="GO" id="GO:0016740">
    <property type="term" value="F:transferase activity"/>
    <property type="evidence" value="ECO:0007669"/>
    <property type="project" value="UniProtKB-ARBA"/>
</dbReference>
<dbReference type="PRINTS" id="PR01042">
    <property type="entry name" value="TRNASYNTHASP"/>
</dbReference>
<dbReference type="InterPro" id="IPR004365">
    <property type="entry name" value="NA-bd_OB_tRNA"/>
</dbReference>
<dbReference type="Gene3D" id="2.40.50.140">
    <property type="entry name" value="Nucleic acid-binding proteins"/>
    <property type="match status" value="1"/>
</dbReference>
<dbReference type="InterPro" id="IPR006195">
    <property type="entry name" value="aa-tRNA-synth_II"/>
</dbReference>
<dbReference type="NCBIfam" id="NF001750">
    <property type="entry name" value="PRK00476.1"/>
    <property type="match status" value="1"/>
</dbReference>
<evidence type="ECO:0000256" key="3">
    <source>
        <dbReference type="ARBA" id="ARBA00022741"/>
    </source>
</evidence>
<feature type="binding site" evidence="7">
    <location>
        <position position="232"/>
    </location>
    <ligand>
        <name>ATP</name>
        <dbReference type="ChEBI" id="CHEBI:30616"/>
    </ligand>
</feature>
<evidence type="ECO:0000313" key="9">
    <source>
        <dbReference type="EMBL" id="SFU29261.1"/>
    </source>
</evidence>
<keyword evidence="5 7" id="KW-0648">Protein biosynthesis</keyword>
<comment type="similarity">
    <text evidence="1 7">Belongs to the class-II aminoacyl-tRNA synthetase family. Type 1 subfamily.</text>
</comment>
<comment type="function">
    <text evidence="7">Catalyzes the attachment of L-aspartate to tRNA(Asp) in a two-step reaction: L-aspartate is first activated by ATP to form Asp-AMP and then transferred to the acceptor end of tRNA(Asp).</text>
</comment>
<comment type="subcellular location">
    <subcellularLocation>
        <location evidence="7">Cytoplasm</location>
    </subcellularLocation>
</comment>
<dbReference type="STRING" id="155865.SAMN05216515_102133"/>
<feature type="binding site" evidence="7">
    <location>
        <begin position="223"/>
        <end position="225"/>
    </location>
    <ligand>
        <name>ATP</name>
        <dbReference type="ChEBI" id="CHEBI:30616"/>
    </ligand>
</feature>
<dbReference type="EMBL" id="FPBT01000001">
    <property type="protein sequence ID" value="SFU29261.1"/>
    <property type="molecule type" value="Genomic_DNA"/>
</dbReference>
<dbReference type="SUPFAM" id="SSF50249">
    <property type="entry name" value="Nucleic acid-binding proteins"/>
    <property type="match status" value="1"/>
</dbReference>
<dbReference type="PANTHER" id="PTHR22594:SF5">
    <property type="entry name" value="ASPARTATE--TRNA LIGASE, MITOCHONDRIAL"/>
    <property type="match status" value="1"/>
</dbReference>
<dbReference type="Gene3D" id="3.30.930.10">
    <property type="entry name" value="Bira Bifunctional Protein, Domain 2"/>
    <property type="match status" value="1"/>
</dbReference>
<feature type="binding site" evidence="7">
    <location>
        <position position="486"/>
    </location>
    <ligand>
        <name>ATP</name>
        <dbReference type="ChEBI" id="CHEBI:30616"/>
    </ligand>
</feature>
<feature type="binding site" evidence="7">
    <location>
        <position position="223"/>
    </location>
    <ligand>
        <name>L-aspartate</name>
        <dbReference type="ChEBI" id="CHEBI:29991"/>
    </ligand>
</feature>
<dbReference type="InterPro" id="IPR029351">
    <property type="entry name" value="GAD_dom"/>
</dbReference>
<dbReference type="GO" id="GO:0006422">
    <property type="term" value="P:aspartyl-tRNA aminoacylation"/>
    <property type="evidence" value="ECO:0007669"/>
    <property type="project" value="UniProtKB-UniRule"/>
</dbReference>
<evidence type="ECO:0000313" key="10">
    <source>
        <dbReference type="Proteomes" id="UP000198817"/>
    </source>
</evidence>
<keyword evidence="2 7" id="KW-0436">Ligase</keyword>
<dbReference type="CDD" id="cd00777">
    <property type="entry name" value="AspRS_core"/>
    <property type="match status" value="1"/>
</dbReference>
<dbReference type="InterPro" id="IPR045864">
    <property type="entry name" value="aa-tRNA-synth_II/BPL/LPL"/>
</dbReference>
<dbReference type="InterPro" id="IPR004115">
    <property type="entry name" value="GAD-like_sf"/>
</dbReference>
<comment type="subunit">
    <text evidence="7">Homodimer.</text>
</comment>
<dbReference type="NCBIfam" id="TIGR00459">
    <property type="entry name" value="aspS_bact"/>
    <property type="match status" value="1"/>
</dbReference>
<feature type="binding site" evidence="7">
    <location>
        <position position="493"/>
    </location>
    <ligand>
        <name>L-aspartate</name>
        <dbReference type="ChEBI" id="CHEBI:29991"/>
    </ligand>
</feature>
<feature type="domain" description="Aminoacyl-transfer RNA synthetases class-II family profile" evidence="8">
    <location>
        <begin position="144"/>
        <end position="559"/>
    </location>
</feature>
<dbReference type="GO" id="GO:0003676">
    <property type="term" value="F:nucleic acid binding"/>
    <property type="evidence" value="ECO:0007669"/>
    <property type="project" value="InterPro"/>
</dbReference>
<evidence type="ECO:0000256" key="4">
    <source>
        <dbReference type="ARBA" id="ARBA00022840"/>
    </source>
</evidence>
<dbReference type="InterPro" id="IPR012340">
    <property type="entry name" value="NA-bd_OB-fold"/>
</dbReference>
<dbReference type="GO" id="GO:0140096">
    <property type="term" value="F:catalytic activity, acting on a protein"/>
    <property type="evidence" value="ECO:0007669"/>
    <property type="project" value="UniProtKB-ARBA"/>
</dbReference>
<keyword evidence="3 7" id="KW-0547">Nucleotide-binding</keyword>
<dbReference type="InterPro" id="IPR004524">
    <property type="entry name" value="Asp-tRNA-ligase_1"/>
</dbReference>
<dbReference type="GO" id="GO:0004815">
    <property type="term" value="F:aspartate-tRNA ligase activity"/>
    <property type="evidence" value="ECO:0007669"/>
    <property type="project" value="UniProtKB-UniRule"/>
</dbReference>
<dbReference type="GO" id="GO:0005524">
    <property type="term" value="F:ATP binding"/>
    <property type="evidence" value="ECO:0007669"/>
    <property type="project" value="UniProtKB-UniRule"/>
</dbReference>
<evidence type="ECO:0000256" key="7">
    <source>
        <dbReference type="HAMAP-Rule" id="MF_00044"/>
    </source>
</evidence>
<dbReference type="AlphaFoldDB" id="A0A1I7EZD4"/>
<dbReference type="Proteomes" id="UP000198817">
    <property type="component" value="Unassembled WGS sequence"/>
</dbReference>
<dbReference type="HAMAP" id="MF_00044">
    <property type="entry name" value="Asp_tRNA_synth_type1"/>
    <property type="match status" value="1"/>
</dbReference>
<evidence type="ECO:0000256" key="1">
    <source>
        <dbReference type="ARBA" id="ARBA00006303"/>
    </source>
</evidence>
<evidence type="ECO:0000259" key="8">
    <source>
        <dbReference type="PROSITE" id="PS50862"/>
    </source>
</evidence>
<sequence>MSKLLKRTHMCGVLTKENIGETVTLNGWVAKQRSLGSLIFADLRDKTGITQIVFDDTIPEETFQLAESLRSEYVIGVSGTVRERSSKNPDLPTGDIEVLATDLVLYSAAETPPIYIKDDDNVDMNLRLKYRYLDLRKLKMQRNLTFRHNVCKLARDYFDQQGFTEVETPMLVRSTPEGARDYLVPSRVNKGHFYALPQSPQLFKQLLMVGGTDRYFQIVKCFRDEDLRADRQPEFTQMDLEMSFVDQDDVIAIQEGFLQKLFREMMGVEISLPLPRIRYDEAMERYGSDKPDTRFGFELKCLNDTEAVKATEFKVFRDALDQGGDVRGICIDGGSPEFSRKNIDKLTEETKAYGARGVVWIRVEEDGFKSSVNKFFTQEEFAEIVSVFDAKPKDLILIVADQPKVVFDSLGFLRRRIAGILGLLDNTKFNLLWVVDFPMFEKNEEGEITAMHHPFTHPKEEDIPLLDTDPLAVKADAYDIVLNGVEMGGGSVRIHDRALQQKMFDILGISKEESQRKFGFLLEAFKYGTPPHAGLAYGLDRMIMLLTGEESIREVMAFPKNQNAQCLVSDAPNTVDDAQLEELGITVIE</sequence>
<dbReference type="Pfam" id="PF02938">
    <property type="entry name" value="GAD"/>
    <property type="match status" value="1"/>
</dbReference>
<keyword evidence="7" id="KW-0963">Cytoplasm</keyword>
<comment type="catalytic activity">
    <reaction evidence="7">
        <text>tRNA(Asp) + L-aspartate + ATP = L-aspartyl-tRNA(Asp) + AMP + diphosphate</text>
        <dbReference type="Rhea" id="RHEA:19649"/>
        <dbReference type="Rhea" id="RHEA-COMP:9660"/>
        <dbReference type="Rhea" id="RHEA-COMP:9678"/>
        <dbReference type="ChEBI" id="CHEBI:29991"/>
        <dbReference type="ChEBI" id="CHEBI:30616"/>
        <dbReference type="ChEBI" id="CHEBI:33019"/>
        <dbReference type="ChEBI" id="CHEBI:78442"/>
        <dbReference type="ChEBI" id="CHEBI:78516"/>
        <dbReference type="ChEBI" id="CHEBI:456215"/>
        <dbReference type="EC" id="6.1.1.12"/>
    </reaction>
</comment>
<dbReference type="RefSeq" id="WP_090469255.1">
    <property type="nucleotide sequence ID" value="NZ_CACWQI010000001.1"/>
</dbReference>
<feature type="binding site" evidence="7">
    <location>
        <begin position="538"/>
        <end position="541"/>
    </location>
    <ligand>
        <name>ATP</name>
        <dbReference type="ChEBI" id="CHEBI:30616"/>
    </ligand>
</feature>
<reference evidence="9 10" key="1">
    <citation type="submission" date="2016-10" db="EMBL/GenBank/DDBJ databases">
        <authorList>
            <person name="de Groot N.N."/>
        </authorList>
    </citation>
    <scope>NUCLEOTIDE SEQUENCE [LARGE SCALE GENOMIC DNA]</scope>
    <source>
        <strain evidence="9 10">KHGC13</strain>
    </source>
</reference>
<evidence type="ECO:0000256" key="5">
    <source>
        <dbReference type="ARBA" id="ARBA00022917"/>
    </source>
</evidence>
<evidence type="ECO:0000256" key="6">
    <source>
        <dbReference type="ARBA" id="ARBA00023146"/>
    </source>
</evidence>
<dbReference type="PROSITE" id="PS50862">
    <property type="entry name" value="AA_TRNA_LIGASE_II"/>
    <property type="match status" value="1"/>
</dbReference>
<keyword evidence="10" id="KW-1185">Reference proteome</keyword>
<accession>A0A1I7EZD4</accession>
<evidence type="ECO:0000256" key="2">
    <source>
        <dbReference type="ARBA" id="ARBA00022598"/>
    </source>
</evidence>
<feature type="binding site" evidence="7">
    <location>
        <position position="177"/>
    </location>
    <ligand>
        <name>L-aspartate</name>
        <dbReference type="ChEBI" id="CHEBI:29991"/>
    </ligand>
</feature>
<keyword evidence="6 7" id="KW-0030">Aminoacyl-tRNA synthetase</keyword>
<dbReference type="InterPro" id="IPR002312">
    <property type="entry name" value="Asp/Asn-tRNA-synth_IIb"/>
</dbReference>
<dbReference type="Gene3D" id="3.30.1360.30">
    <property type="entry name" value="GAD-like domain"/>
    <property type="match status" value="1"/>
</dbReference>
<dbReference type="GO" id="GO:0005737">
    <property type="term" value="C:cytoplasm"/>
    <property type="evidence" value="ECO:0007669"/>
    <property type="project" value="UniProtKB-SubCell"/>
</dbReference>
<dbReference type="OrthoDB" id="9802326at2"/>
<dbReference type="Pfam" id="PF00152">
    <property type="entry name" value="tRNA-synt_2"/>
    <property type="match status" value="1"/>
</dbReference>
<comment type="caution">
    <text evidence="7">Lacks conserved residue(s) required for the propagation of feature annotation.</text>
</comment>
<dbReference type="EC" id="6.1.1.12" evidence="7"/>
<protein>
    <recommendedName>
        <fullName evidence="7">Aspartate--tRNA ligase</fullName>
        <ecNumber evidence="7">6.1.1.12</ecNumber>
    </recommendedName>
    <alternativeName>
        <fullName evidence="7">Aspartyl-tRNA synthetase</fullName>
        <shortName evidence="7">AspRS</shortName>
    </alternativeName>
</protein>
<feature type="region of interest" description="Aspartate" evidence="7">
    <location>
        <begin position="201"/>
        <end position="204"/>
    </location>
</feature>
<dbReference type="InterPro" id="IPR004364">
    <property type="entry name" value="Aa-tRNA-synt_II"/>
</dbReference>
<organism evidence="9 10">
    <name type="scientific">Eubacterium pyruvativorans</name>
    <dbReference type="NCBI Taxonomy" id="155865"/>
    <lineage>
        <taxon>Bacteria</taxon>
        <taxon>Bacillati</taxon>
        <taxon>Bacillota</taxon>
        <taxon>Clostridia</taxon>
        <taxon>Eubacteriales</taxon>
        <taxon>Eubacteriaceae</taxon>
        <taxon>Eubacterium</taxon>
    </lineage>
</organism>
<dbReference type="SUPFAM" id="SSF55681">
    <property type="entry name" value="Class II aaRS and biotin synthetases"/>
    <property type="match status" value="1"/>
</dbReference>
<dbReference type="SUPFAM" id="SSF55261">
    <property type="entry name" value="GAD domain-like"/>
    <property type="match status" value="1"/>
</dbReference>
<name>A0A1I7EZD4_9FIRM</name>
<keyword evidence="4 7" id="KW-0067">ATP-binding</keyword>
<proteinExistence type="inferred from homology"/>
<dbReference type="Pfam" id="PF01336">
    <property type="entry name" value="tRNA_anti-codon"/>
    <property type="match status" value="1"/>
</dbReference>
<dbReference type="PANTHER" id="PTHR22594">
    <property type="entry name" value="ASPARTYL/LYSYL-TRNA SYNTHETASE"/>
    <property type="match status" value="1"/>
</dbReference>